<proteinExistence type="predicted"/>
<name>A0ABX4PWS6_9PSED</name>
<protein>
    <recommendedName>
        <fullName evidence="1">Novel STAND NTPase 3 domain-containing protein</fullName>
    </recommendedName>
</protein>
<dbReference type="Proteomes" id="UP000232455">
    <property type="component" value="Unassembled WGS sequence"/>
</dbReference>
<reference evidence="2 3" key="1">
    <citation type="submission" date="2017-11" db="EMBL/GenBank/DDBJ databases">
        <title>Genome sequencing of a diverse group of Pseudomonas species.</title>
        <authorList>
            <person name="Loper J."/>
        </authorList>
    </citation>
    <scope>NUCLEOTIDE SEQUENCE [LARGE SCALE GENOMIC DNA]</scope>
    <source>
        <strain evidence="2 3">LMG 25716</strain>
    </source>
</reference>
<evidence type="ECO:0000313" key="2">
    <source>
        <dbReference type="EMBL" id="PKA68098.1"/>
    </source>
</evidence>
<dbReference type="InterPro" id="IPR049050">
    <property type="entry name" value="nSTAND3"/>
</dbReference>
<evidence type="ECO:0000313" key="3">
    <source>
        <dbReference type="Proteomes" id="UP000232455"/>
    </source>
</evidence>
<dbReference type="RefSeq" id="WP_100845500.1">
    <property type="nucleotide sequence ID" value="NZ_PHHE01000001.1"/>
</dbReference>
<organism evidence="2 3">
    <name type="scientific">Pseudomonas baetica</name>
    <dbReference type="NCBI Taxonomy" id="674054"/>
    <lineage>
        <taxon>Bacteria</taxon>
        <taxon>Pseudomonadati</taxon>
        <taxon>Pseudomonadota</taxon>
        <taxon>Gammaproteobacteria</taxon>
        <taxon>Pseudomonadales</taxon>
        <taxon>Pseudomonadaceae</taxon>
        <taxon>Pseudomonas</taxon>
    </lineage>
</organism>
<comment type="caution">
    <text evidence="2">The sequence shown here is derived from an EMBL/GenBank/DDBJ whole genome shotgun (WGS) entry which is preliminary data.</text>
</comment>
<evidence type="ECO:0000259" key="1">
    <source>
        <dbReference type="Pfam" id="PF20720"/>
    </source>
</evidence>
<gene>
    <name evidence="2" type="ORF">ATI02_0840</name>
</gene>
<dbReference type="Pfam" id="PF20720">
    <property type="entry name" value="nSTAND3"/>
    <property type="match status" value="1"/>
</dbReference>
<dbReference type="EMBL" id="PHHE01000001">
    <property type="protein sequence ID" value="PKA68098.1"/>
    <property type="molecule type" value="Genomic_DNA"/>
</dbReference>
<accession>A0ABX4PWS6</accession>
<sequence length="1276" mass="142970">MTIAITAPEKFNFQDLACLEMMLRFENKTQANFYVEPLGGEDGEIRFEGTATGRRVEIQIKGSELPVKLLDIAKYLAHCPPRKSNGTLLERLLDDPELTVLFIVSGRCDDQTALYSVAPDWLGASHGKPIKVTDAQAFIDVWSSCSSPHEDDKDLAIKRKNHCLTLAGKLSTSEIRDAFQRLIILERVSNNSLLASCSEHLRRSWRVPDDRIDQVILELREIVSASKSLTHLIDSFPKVRALLNTIAPLSIRPTDYVARGQEQAWFTHLSRHGVLLLSGLPRVGKTSSARWVAAEFEQLGYEVRRYSDIDDAERFLSQPGTASRLVVLDDPLGGTHSVVEPVRALRRLEQLTIELSRGTRRKLIVAQVENHLLTASRKANLNLLKTAGHQWWDLGQSGSLFKGQLWSQFASTEQVPDPIRSYVQNAVDQGALDLEPGCLLHLASHHYEYEGGCDLDNLYRFARVDAASLGHALTEQGFSSILLGMSIASSVSEPISSQMLAVLVDKQNEDSEAAILAAGSLFDDLFGIPLEQLAMPSIPQDRDKEAQLASLASKRIIEVVAQKNIAFSHPFYRSAAEASLDDVNSFNVDRVTKVIAQGLFCWIPSTSRATARNLDWVFQSLVQLPEARQQIVDYAERGLKSVFPSTRDLCFNFLLRHLSVLQADVRHRLPQWVSAVSYLTLDDMEWRNGEARLSDEAGQGFRNLGNWGAKPSLDAGELDLWGAKDSPLPTPEQAARVLSYYKDNLETMTLGSMGRLLSFNEAVIRAEAVELWLQFPRADDDDEVILRIFREDHPLVALAALKGTVKGWNQWTEPRRTLILEGLARQVGVPSAATVVIAKLLLFGRVEHTGKQTPWRIFATLMPIALSSLPHNAPIVDARLHDVCLQSTKYLQPAEMIDICDAWTGWLERMLHDQRIPADFALGVVEILMHATRMHPELRKSRIEHLLAFKDSGAVLAFTADLIHHVEQLTDVEHQKLMKVCLEPRSDSRWISAALLMLSQTPSSVLHQILPSGLTVDSSPKQLVEQLPLPLLEAVMDIFYGVRGPLGQLGIGRANSHIWIPVFELIASLPEHALFNDMWEHLASEGWHETDQVVTRLIRANATSDSERILDILIRVTSRSGNPLPQSWKLLLGRAPDPQTRERWLKKVLVLGPVILRDLSELDDWLVEKQDQRGFWEVFKEDGALLRFTAALKEGMPGIDLHGPHLASILEICIDKWNGQFADTYSILQRRFTTLGITSPELLALLEQRRHQAINNATQLRTQTYAPWPPTDWIGP</sequence>
<keyword evidence="3" id="KW-1185">Reference proteome</keyword>
<feature type="domain" description="Novel STAND NTPase 3" evidence="1">
    <location>
        <begin position="256"/>
        <end position="378"/>
    </location>
</feature>